<gene>
    <name evidence="2" type="ORF">RCZ01_07240</name>
</gene>
<keyword evidence="3" id="KW-1185">Reference proteome</keyword>
<evidence type="ECO:0000256" key="1">
    <source>
        <dbReference type="SAM" id="MobiDB-lite"/>
    </source>
</evidence>
<dbReference type="Proteomes" id="UP000398217">
    <property type="component" value="Unassembled WGS sequence"/>
</dbReference>
<dbReference type="AlphaFoldDB" id="A0A5M4B839"/>
<accession>A0A5M4B839</accession>
<evidence type="ECO:0000313" key="2">
    <source>
        <dbReference type="EMBL" id="GET45422.1"/>
    </source>
</evidence>
<dbReference type="EMBL" id="BLBC01000005">
    <property type="protein sequence ID" value="GET45422.1"/>
    <property type="molecule type" value="Genomic_DNA"/>
</dbReference>
<comment type="caution">
    <text evidence="2">The sequence shown here is derived from an EMBL/GenBank/DDBJ whole genome shotgun (WGS) entry which is preliminary data.</text>
</comment>
<dbReference type="RefSeq" id="WP_227977324.1">
    <property type="nucleotide sequence ID" value="NZ_BLBC01000005.1"/>
</dbReference>
<sequence length="237" mass="27688">MMKIISQFKDFYDYKVAEYGMDETIVFDRRDPVLLIKNELLVNQSIFKEPTDTDALHSVLYVGNELVHIFSTKNHIYTHFDLENVADLDAYSDYFLGSDDFKLKNGKSITITSYLYTQNNYSLYEQLHQNRTKNIYAVKNITRGSGKQLQWEDFSQKPLLLLRRLWHDSSSILLDANPFLAQAGIYIDPDFVWQNVVQFLSDLKSATEKSPEVPNEQKITNKGFDKKTSFRPKMKKK</sequence>
<protein>
    <submittedName>
        <fullName evidence="2">Uncharacterized protein</fullName>
    </submittedName>
</protein>
<proteinExistence type="predicted"/>
<organism evidence="2 3">
    <name type="scientific">Capnocytophaga felis</name>
    <dbReference type="NCBI Taxonomy" id="2267611"/>
    <lineage>
        <taxon>Bacteria</taxon>
        <taxon>Pseudomonadati</taxon>
        <taxon>Bacteroidota</taxon>
        <taxon>Flavobacteriia</taxon>
        <taxon>Flavobacteriales</taxon>
        <taxon>Flavobacteriaceae</taxon>
        <taxon>Capnocytophaga</taxon>
    </lineage>
</organism>
<evidence type="ECO:0000313" key="3">
    <source>
        <dbReference type="Proteomes" id="UP000398217"/>
    </source>
</evidence>
<name>A0A5M4B839_9FLAO</name>
<reference evidence="3" key="1">
    <citation type="journal article" date="2020" name="Int. J. Syst. Evol. Microbiol.">
        <title>Capnocytophaga felis sp. nov. isolated from the feline oral cavity.</title>
        <authorList>
            <person name="Suzuki M."/>
            <person name="Umeda K."/>
            <person name="Kimura M."/>
            <person name="Imaoka K."/>
            <person name="Morikawa S."/>
            <person name="Maeda K."/>
        </authorList>
    </citation>
    <scope>NUCLEOTIDE SEQUENCE [LARGE SCALE GENOMIC DNA]</scope>
    <source>
        <strain evidence="3">KC07070</strain>
    </source>
</reference>
<feature type="region of interest" description="Disordered" evidence="1">
    <location>
        <begin position="206"/>
        <end position="237"/>
    </location>
</feature>